<accession>D9SIN0</accession>
<reference evidence="1 2" key="1">
    <citation type="submission" date="2010-08" db="EMBL/GenBank/DDBJ databases">
        <title>Complete sequence of Gallionella capsiferriformans ES-2.</title>
        <authorList>
            <consortium name="US DOE Joint Genome Institute"/>
            <person name="Lucas S."/>
            <person name="Copeland A."/>
            <person name="Lapidus A."/>
            <person name="Cheng J.-F."/>
            <person name="Bruce D."/>
            <person name="Goodwin L."/>
            <person name="Pitluck S."/>
            <person name="Chertkov O."/>
            <person name="Davenport K.W."/>
            <person name="Detter J.C."/>
            <person name="Han C."/>
            <person name="Tapia R."/>
            <person name="Land M."/>
            <person name="Hauser L."/>
            <person name="Chang Y.-J."/>
            <person name="Jeffries C."/>
            <person name="Kyrpides N."/>
            <person name="Ivanova N."/>
            <person name="Mikhailova N."/>
            <person name="Shelobolina E.S."/>
            <person name="Picardal F."/>
            <person name="Roden E."/>
            <person name="Emerson D."/>
            <person name="Woyke T."/>
        </authorList>
    </citation>
    <scope>NUCLEOTIDE SEQUENCE [LARGE SCALE GENOMIC DNA]</scope>
    <source>
        <strain evidence="1 2">ES-2</strain>
    </source>
</reference>
<dbReference type="EMBL" id="CP002159">
    <property type="protein sequence ID" value="ADL56193.1"/>
    <property type="molecule type" value="Genomic_DNA"/>
</dbReference>
<name>D9SIN0_GALCS</name>
<dbReference type="OrthoDB" id="9156933at2"/>
<evidence type="ECO:0000313" key="2">
    <source>
        <dbReference type="Proteomes" id="UP000001235"/>
    </source>
</evidence>
<dbReference type="Proteomes" id="UP000001235">
    <property type="component" value="Chromosome"/>
</dbReference>
<gene>
    <name evidence="1" type="ordered locus">Galf_2189</name>
</gene>
<proteinExistence type="predicted"/>
<sequence length="103" mass="11671">MSQIENHWGEVANIETALMRKMIALGLDWHDEVAMRQLAAECKTFGPAQVEAAYASNDQSRITKAELFSLASLMIQTMENATFERRDVHGGEVWKAFGKHLYQ</sequence>
<dbReference type="RefSeq" id="WP_013294117.1">
    <property type="nucleotide sequence ID" value="NC_014394.1"/>
</dbReference>
<dbReference type="HOGENOM" id="CLU_168045_0_0_4"/>
<dbReference type="AlphaFoldDB" id="D9SIN0"/>
<keyword evidence="2" id="KW-1185">Reference proteome</keyword>
<dbReference type="KEGG" id="gca:Galf_2189"/>
<evidence type="ECO:0000313" key="1">
    <source>
        <dbReference type="EMBL" id="ADL56193.1"/>
    </source>
</evidence>
<protein>
    <submittedName>
        <fullName evidence="1">Uncharacterized protein</fullName>
    </submittedName>
</protein>
<organism evidence="1 2">
    <name type="scientific">Gallionella capsiferriformans (strain ES-2)</name>
    <name type="common">Gallionella ferruginea capsiferriformans (strain ES-2)</name>
    <dbReference type="NCBI Taxonomy" id="395494"/>
    <lineage>
        <taxon>Bacteria</taxon>
        <taxon>Pseudomonadati</taxon>
        <taxon>Pseudomonadota</taxon>
        <taxon>Betaproteobacteria</taxon>
        <taxon>Nitrosomonadales</taxon>
        <taxon>Gallionellaceae</taxon>
        <taxon>Gallionella</taxon>
    </lineage>
</organism>
<dbReference type="eggNOG" id="ENOG5032WJH">
    <property type="taxonomic scope" value="Bacteria"/>
</dbReference>